<gene>
    <name evidence="1" type="ORF">V1477_010044</name>
</gene>
<name>A0ABD2CBH7_VESMC</name>
<comment type="caution">
    <text evidence="1">The sequence shown here is derived from an EMBL/GenBank/DDBJ whole genome shotgun (WGS) entry which is preliminary data.</text>
</comment>
<dbReference type="Proteomes" id="UP001607303">
    <property type="component" value="Unassembled WGS sequence"/>
</dbReference>
<organism evidence="1 2">
    <name type="scientific">Vespula maculifrons</name>
    <name type="common">Eastern yellow jacket</name>
    <name type="synonym">Wasp</name>
    <dbReference type="NCBI Taxonomy" id="7453"/>
    <lineage>
        <taxon>Eukaryota</taxon>
        <taxon>Metazoa</taxon>
        <taxon>Ecdysozoa</taxon>
        <taxon>Arthropoda</taxon>
        <taxon>Hexapoda</taxon>
        <taxon>Insecta</taxon>
        <taxon>Pterygota</taxon>
        <taxon>Neoptera</taxon>
        <taxon>Endopterygota</taxon>
        <taxon>Hymenoptera</taxon>
        <taxon>Apocrita</taxon>
        <taxon>Aculeata</taxon>
        <taxon>Vespoidea</taxon>
        <taxon>Vespidae</taxon>
        <taxon>Vespinae</taxon>
        <taxon>Vespula</taxon>
    </lineage>
</organism>
<sequence>MQPLRAPVVLGDWKSLLSLSQIALLDCLVTSSYSGHLGSVAKPATRCDRASSNYQYQRSSKQERHPLSEAPANCRRHAILSTFVCPQTAKSRNVLARCNLVEFISIILKKSCKLYPKFTSPPPSTPPSPPSPYAWRRRLPKYPLESYWKSLNR</sequence>
<proteinExistence type="predicted"/>
<evidence type="ECO:0000313" key="1">
    <source>
        <dbReference type="EMBL" id="KAL2742415.1"/>
    </source>
</evidence>
<protein>
    <submittedName>
        <fullName evidence="1">Uncharacterized protein</fullName>
    </submittedName>
</protein>
<reference evidence="1 2" key="1">
    <citation type="journal article" date="2024" name="Ann. Entomol. Soc. Am.">
        <title>Genomic analyses of the southern and eastern yellowjacket wasps (Hymenoptera: Vespidae) reveal evolutionary signatures of social life.</title>
        <authorList>
            <person name="Catto M.A."/>
            <person name="Caine P.B."/>
            <person name="Orr S.E."/>
            <person name="Hunt B.G."/>
            <person name="Goodisman M.A.D."/>
        </authorList>
    </citation>
    <scope>NUCLEOTIDE SEQUENCE [LARGE SCALE GENOMIC DNA]</scope>
    <source>
        <strain evidence="1">232</strain>
        <tissue evidence="1">Head and thorax</tissue>
    </source>
</reference>
<keyword evidence="2" id="KW-1185">Reference proteome</keyword>
<accession>A0ABD2CBH7</accession>
<evidence type="ECO:0000313" key="2">
    <source>
        <dbReference type="Proteomes" id="UP001607303"/>
    </source>
</evidence>
<dbReference type="AlphaFoldDB" id="A0ABD2CBH7"/>
<dbReference type="EMBL" id="JAYRBN010000058">
    <property type="protein sequence ID" value="KAL2742415.1"/>
    <property type="molecule type" value="Genomic_DNA"/>
</dbReference>